<feature type="region of interest" description="Disordered" evidence="3">
    <location>
        <begin position="1"/>
        <end position="25"/>
    </location>
</feature>
<accession>A0ABY4TEJ5</accession>
<evidence type="ECO:0000256" key="3">
    <source>
        <dbReference type="SAM" id="MobiDB-lite"/>
    </source>
</evidence>
<keyword evidence="2" id="KW-0804">Transcription</keyword>
<keyword evidence="1" id="KW-0805">Transcription regulation</keyword>
<dbReference type="InterPro" id="IPR041916">
    <property type="entry name" value="Anti_sigma_zinc_sf"/>
</dbReference>
<dbReference type="Proteomes" id="UP001056383">
    <property type="component" value="Chromosome"/>
</dbReference>
<evidence type="ECO:0008006" key="7">
    <source>
        <dbReference type="Google" id="ProtNLM"/>
    </source>
</evidence>
<reference evidence="5" key="1">
    <citation type="submission" date="2022-04" db="EMBL/GenBank/DDBJ databases">
        <title>Systematic whole-genome sequencing reveals an unexpected diversity among actinomycetoma pathogens and provides insights into their antibacterial susceptibilities.</title>
        <authorList>
            <person name="Watson A.K."/>
            <person name="Kepplinger B."/>
            <person name="Bakhiet S.M."/>
            <person name="Mhmoud N.A."/>
            <person name="Chapman J."/>
            <person name="Allenby N."/>
            <person name="Mickiewicz K."/>
            <person name="Goodfellow M."/>
            <person name="Fahal A.H."/>
            <person name="Errington J."/>
        </authorList>
    </citation>
    <scope>NUCLEOTIDE SEQUENCE</scope>
    <source>
        <strain evidence="5">SD 504</strain>
    </source>
</reference>
<organism evidence="5 6">
    <name type="scientific">Streptomyces sudanensis</name>
    <dbReference type="NCBI Taxonomy" id="436397"/>
    <lineage>
        <taxon>Bacteria</taxon>
        <taxon>Bacillati</taxon>
        <taxon>Actinomycetota</taxon>
        <taxon>Actinomycetes</taxon>
        <taxon>Kitasatosporales</taxon>
        <taxon>Streptomycetaceae</taxon>
        <taxon>Streptomyces</taxon>
    </lineage>
</organism>
<feature type="region of interest" description="Disordered" evidence="3">
    <location>
        <begin position="198"/>
        <end position="233"/>
    </location>
</feature>
<dbReference type="Gene3D" id="1.10.10.1320">
    <property type="entry name" value="Anti-sigma factor, zinc-finger domain"/>
    <property type="match status" value="1"/>
</dbReference>
<evidence type="ECO:0000313" key="5">
    <source>
        <dbReference type="EMBL" id="URN16871.1"/>
    </source>
</evidence>
<dbReference type="RefSeq" id="WP_010467811.1">
    <property type="nucleotide sequence ID" value="NZ_CP095474.1"/>
</dbReference>
<evidence type="ECO:0000256" key="4">
    <source>
        <dbReference type="SAM" id="Phobius"/>
    </source>
</evidence>
<keyword evidence="4" id="KW-0812">Transmembrane</keyword>
<dbReference type="EMBL" id="CP095474">
    <property type="protein sequence ID" value="URN16871.1"/>
    <property type="molecule type" value="Genomic_DNA"/>
</dbReference>
<keyword evidence="4" id="KW-0472">Membrane</keyword>
<feature type="transmembrane region" description="Helical" evidence="4">
    <location>
        <begin position="137"/>
        <end position="158"/>
    </location>
</feature>
<gene>
    <name evidence="5" type="ORF">MW084_14065</name>
</gene>
<evidence type="ECO:0000256" key="2">
    <source>
        <dbReference type="ARBA" id="ARBA00023163"/>
    </source>
</evidence>
<evidence type="ECO:0000313" key="6">
    <source>
        <dbReference type="Proteomes" id="UP001056383"/>
    </source>
</evidence>
<feature type="region of interest" description="Disordered" evidence="3">
    <location>
        <begin position="84"/>
        <end position="130"/>
    </location>
</feature>
<sequence>MTSTADTTRHPDVSEISDLTEGILPPSRTADVRRHLDRCDLCADVYDSLKEIRGLLGTLPGPTHMPADVAERIEAALAAETLLNATSPDDAPSVSRETAPKAEIGTRPGEVQGTGRPVGRPSGSTGPGRAPVRRRRYAVLSAFCGLAVVLGALFIPAATKDDVPDTARVESATTPSDIRFSGSAIADRVRTLLAPPARNRTAASPRLQPEAGSPEATPMIGKTVPPLPPCVRRGLDRSEQPLATERGEYQGRPAYLVVLPHARTEAQVDVYVMDASCTTAASGTADVLLKRSQPRP</sequence>
<keyword evidence="6" id="KW-1185">Reference proteome</keyword>
<proteinExistence type="predicted"/>
<evidence type="ECO:0000256" key="1">
    <source>
        <dbReference type="ARBA" id="ARBA00023015"/>
    </source>
</evidence>
<protein>
    <recommendedName>
        <fullName evidence="7">Zinc-finger</fullName>
    </recommendedName>
</protein>
<name>A0ABY4TEJ5_9ACTN</name>
<keyword evidence="4" id="KW-1133">Transmembrane helix</keyword>